<sequence>MSQNSILLKNGTVLQHDEQDNVCVLHNTDILITGNRIAQIGQNLATSSNADVIDCTDKIVSPGFVDSHHHMWQTQLKGRHGDHTLMDYVTAANLQAINFSPEDIFWGQLAGCMESLDAGTTCVVDNAHMSAGPDHGSAALAATVASGIRSVFCYGATPLRAAEWTSTNFEVDKSGALPAWILDQLEGFAQRAPFGGDGRVTLGFFFDSYFLPQDVIVSVFERVRKMGIKMITSHFRHWAVSEGQSKIPEFLQSASLLGPDILLSHGNGATPSQASLLTSAGAYIASTPDAEIFMASGADPIAFRTDLPLTSLGADCHTCGPAGMLYQAQTALGSDRASQMREAASNNKYPGQFRAKVQRAFNLITINGARAAQLDGLIGSIAVGKLADLVVFDASTPAMVCAAQQDPLAALVRHAGPREVSYVIVGGEIRKQNGVLQKVNIAHGRDIFPVDEEELSWKEIACRLVHSREQLQKRIEGVNIDLARRTILSMFGKSEEELFA</sequence>
<dbReference type="SUPFAM" id="SSF51556">
    <property type="entry name" value="Metallo-dependent hydrolases"/>
    <property type="match status" value="1"/>
</dbReference>
<dbReference type="InterPro" id="IPR006680">
    <property type="entry name" value="Amidohydro-rel"/>
</dbReference>
<keyword evidence="1" id="KW-0378">Hydrolase</keyword>
<dbReference type="PANTHER" id="PTHR43794:SF11">
    <property type="entry name" value="AMIDOHYDROLASE-RELATED DOMAIN-CONTAINING PROTEIN"/>
    <property type="match status" value="1"/>
</dbReference>
<dbReference type="Gene3D" id="2.30.40.10">
    <property type="entry name" value="Urease, subunit C, domain 1"/>
    <property type="match status" value="1"/>
</dbReference>
<evidence type="ECO:0000313" key="3">
    <source>
        <dbReference type="EMBL" id="CRG83414.1"/>
    </source>
</evidence>
<gene>
    <name evidence="3" type="ORF">PISL3812_00765</name>
</gene>
<dbReference type="AlphaFoldDB" id="A0A0U1LK64"/>
<dbReference type="InterPro" id="IPR032466">
    <property type="entry name" value="Metal_Hydrolase"/>
</dbReference>
<dbReference type="Pfam" id="PF01979">
    <property type="entry name" value="Amidohydro_1"/>
    <property type="match status" value="1"/>
</dbReference>
<reference evidence="3 4" key="1">
    <citation type="submission" date="2015-04" db="EMBL/GenBank/DDBJ databases">
        <authorList>
            <person name="Syromyatnikov M.Y."/>
            <person name="Popov V.N."/>
        </authorList>
    </citation>
    <scope>NUCLEOTIDE SEQUENCE [LARGE SCALE GENOMIC DNA]</scope>
    <source>
        <strain evidence="3">WF-38-12</strain>
    </source>
</reference>
<dbReference type="OrthoDB" id="194468at2759"/>
<dbReference type="EMBL" id="CVMT01000001">
    <property type="protein sequence ID" value="CRG83414.1"/>
    <property type="molecule type" value="Genomic_DNA"/>
</dbReference>
<dbReference type="OMA" id="ADCHSCG"/>
<dbReference type="Proteomes" id="UP000054383">
    <property type="component" value="Unassembled WGS sequence"/>
</dbReference>
<dbReference type="InterPro" id="IPR011059">
    <property type="entry name" value="Metal-dep_hydrolase_composite"/>
</dbReference>
<dbReference type="SUPFAM" id="SSF51338">
    <property type="entry name" value="Composite domain of metallo-dependent hydrolases"/>
    <property type="match status" value="1"/>
</dbReference>
<evidence type="ECO:0000313" key="4">
    <source>
        <dbReference type="Proteomes" id="UP000054383"/>
    </source>
</evidence>
<protein>
    <recommendedName>
        <fullName evidence="2">Amidohydrolase-related domain-containing protein</fullName>
    </recommendedName>
</protein>
<organism evidence="3 4">
    <name type="scientific">Talaromyces islandicus</name>
    <name type="common">Penicillium islandicum</name>
    <dbReference type="NCBI Taxonomy" id="28573"/>
    <lineage>
        <taxon>Eukaryota</taxon>
        <taxon>Fungi</taxon>
        <taxon>Dikarya</taxon>
        <taxon>Ascomycota</taxon>
        <taxon>Pezizomycotina</taxon>
        <taxon>Eurotiomycetes</taxon>
        <taxon>Eurotiomycetidae</taxon>
        <taxon>Eurotiales</taxon>
        <taxon>Trichocomaceae</taxon>
        <taxon>Talaromyces</taxon>
        <taxon>Talaromyces sect. Islandici</taxon>
    </lineage>
</organism>
<dbReference type="PANTHER" id="PTHR43794">
    <property type="entry name" value="AMINOHYDROLASE SSNA-RELATED"/>
    <property type="match status" value="1"/>
</dbReference>
<feature type="domain" description="Amidohydrolase-related" evidence="2">
    <location>
        <begin position="59"/>
        <end position="429"/>
    </location>
</feature>
<name>A0A0U1LK64_TALIS</name>
<proteinExistence type="predicted"/>
<dbReference type="GO" id="GO:0016810">
    <property type="term" value="F:hydrolase activity, acting on carbon-nitrogen (but not peptide) bonds"/>
    <property type="evidence" value="ECO:0007669"/>
    <property type="project" value="InterPro"/>
</dbReference>
<keyword evidence="4" id="KW-1185">Reference proteome</keyword>
<dbReference type="InterPro" id="IPR050287">
    <property type="entry name" value="MTA/SAH_deaminase"/>
</dbReference>
<evidence type="ECO:0000259" key="2">
    <source>
        <dbReference type="Pfam" id="PF01979"/>
    </source>
</evidence>
<dbReference type="STRING" id="28573.A0A0U1LK64"/>
<evidence type="ECO:0000256" key="1">
    <source>
        <dbReference type="ARBA" id="ARBA00022801"/>
    </source>
</evidence>
<dbReference type="Gene3D" id="3.20.20.140">
    <property type="entry name" value="Metal-dependent hydrolases"/>
    <property type="match status" value="1"/>
</dbReference>
<accession>A0A0U1LK64</accession>